<dbReference type="FunFam" id="3.40.50.300:FF:001425">
    <property type="entry name" value="Dynamin GTPase, putative"/>
    <property type="match status" value="1"/>
</dbReference>
<feature type="domain" description="GED" evidence="5">
    <location>
        <begin position="647"/>
        <end position="739"/>
    </location>
</feature>
<evidence type="ECO:0000313" key="7">
    <source>
        <dbReference type="EMBL" id="KAH7122391.1"/>
    </source>
</evidence>
<dbReference type="InterPro" id="IPR045063">
    <property type="entry name" value="Dynamin_N"/>
</dbReference>
<evidence type="ECO:0000256" key="4">
    <source>
        <dbReference type="SAM" id="MobiDB-lite"/>
    </source>
</evidence>
<dbReference type="SUPFAM" id="SSF52540">
    <property type="entry name" value="P-loop containing nucleoside triphosphate hydrolases"/>
    <property type="match status" value="1"/>
</dbReference>
<comment type="caution">
    <text evidence="7">The sequence shown here is derived from an EMBL/GenBank/DDBJ whole genome shotgun (WGS) entry which is preliminary data.</text>
</comment>
<accession>A0A9P9DNF4</accession>
<organism evidence="7 8">
    <name type="scientific">Dendryphion nanum</name>
    <dbReference type="NCBI Taxonomy" id="256645"/>
    <lineage>
        <taxon>Eukaryota</taxon>
        <taxon>Fungi</taxon>
        <taxon>Dikarya</taxon>
        <taxon>Ascomycota</taxon>
        <taxon>Pezizomycotina</taxon>
        <taxon>Dothideomycetes</taxon>
        <taxon>Pleosporomycetidae</taxon>
        <taxon>Pleosporales</taxon>
        <taxon>Torulaceae</taxon>
        <taxon>Dendryphion</taxon>
    </lineage>
</organism>
<dbReference type="GO" id="GO:0003924">
    <property type="term" value="F:GTPase activity"/>
    <property type="evidence" value="ECO:0007669"/>
    <property type="project" value="InterPro"/>
</dbReference>
<dbReference type="GO" id="GO:0016020">
    <property type="term" value="C:membrane"/>
    <property type="evidence" value="ECO:0007669"/>
    <property type="project" value="TreeGrafter"/>
</dbReference>
<dbReference type="Proteomes" id="UP000700596">
    <property type="component" value="Unassembled WGS sequence"/>
</dbReference>
<dbReference type="PROSITE" id="PS51718">
    <property type="entry name" value="G_DYNAMIN_2"/>
    <property type="match status" value="1"/>
</dbReference>
<dbReference type="PANTHER" id="PTHR11566:SF66">
    <property type="entry name" value="INTERFERON-INDUCED GTP-BINDING PROTEIN MX"/>
    <property type="match status" value="1"/>
</dbReference>
<dbReference type="Gene3D" id="3.40.50.300">
    <property type="entry name" value="P-loop containing nucleotide triphosphate hydrolases"/>
    <property type="match status" value="1"/>
</dbReference>
<dbReference type="GO" id="GO:0008017">
    <property type="term" value="F:microtubule binding"/>
    <property type="evidence" value="ECO:0007669"/>
    <property type="project" value="TreeGrafter"/>
</dbReference>
<gene>
    <name evidence="7" type="ORF">B0J11DRAFT_615822</name>
</gene>
<feature type="domain" description="Dynamin-type G" evidence="6">
    <location>
        <begin position="59"/>
        <end position="345"/>
    </location>
</feature>
<feature type="compositionally biased region" description="Acidic residues" evidence="4">
    <location>
        <begin position="449"/>
        <end position="464"/>
    </location>
</feature>
<evidence type="ECO:0000256" key="2">
    <source>
        <dbReference type="ARBA" id="ARBA00023134"/>
    </source>
</evidence>
<protein>
    <submittedName>
        <fullName evidence="7">Dynamin family protein-like protein</fullName>
    </submittedName>
</protein>
<dbReference type="SMART" id="SM00053">
    <property type="entry name" value="DYNc"/>
    <property type="match status" value="1"/>
</dbReference>
<keyword evidence="3" id="KW-0175">Coiled coil</keyword>
<feature type="region of interest" description="Disordered" evidence="4">
    <location>
        <begin position="1"/>
        <end position="27"/>
    </location>
</feature>
<name>A0A9P9DNF4_9PLEO</name>
<dbReference type="GO" id="GO:0005739">
    <property type="term" value="C:mitochondrion"/>
    <property type="evidence" value="ECO:0007669"/>
    <property type="project" value="TreeGrafter"/>
</dbReference>
<dbReference type="GO" id="GO:0005525">
    <property type="term" value="F:GTP binding"/>
    <property type="evidence" value="ECO:0007669"/>
    <property type="project" value="InterPro"/>
</dbReference>
<dbReference type="GO" id="GO:0016559">
    <property type="term" value="P:peroxisome fission"/>
    <property type="evidence" value="ECO:0007669"/>
    <property type="project" value="TreeGrafter"/>
</dbReference>
<dbReference type="AlphaFoldDB" id="A0A9P9DNF4"/>
<reference evidence="7" key="1">
    <citation type="journal article" date="2021" name="Nat. Commun.">
        <title>Genetic determinants of endophytism in the Arabidopsis root mycobiome.</title>
        <authorList>
            <person name="Mesny F."/>
            <person name="Miyauchi S."/>
            <person name="Thiergart T."/>
            <person name="Pickel B."/>
            <person name="Atanasova L."/>
            <person name="Karlsson M."/>
            <person name="Huettel B."/>
            <person name="Barry K.W."/>
            <person name="Haridas S."/>
            <person name="Chen C."/>
            <person name="Bauer D."/>
            <person name="Andreopoulos W."/>
            <person name="Pangilinan J."/>
            <person name="LaButti K."/>
            <person name="Riley R."/>
            <person name="Lipzen A."/>
            <person name="Clum A."/>
            <person name="Drula E."/>
            <person name="Henrissat B."/>
            <person name="Kohler A."/>
            <person name="Grigoriev I.V."/>
            <person name="Martin F.M."/>
            <person name="Hacquard S."/>
        </authorList>
    </citation>
    <scope>NUCLEOTIDE SEQUENCE</scope>
    <source>
        <strain evidence="7">MPI-CAGE-CH-0243</strain>
    </source>
</reference>
<dbReference type="EMBL" id="JAGMWT010000009">
    <property type="protein sequence ID" value="KAH7122391.1"/>
    <property type="molecule type" value="Genomic_DNA"/>
</dbReference>
<keyword evidence="8" id="KW-1185">Reference proteome</keyword>
<sequence length="740" mass="83699">MATSTISDTDLASTTKPDSTTAMPSETVTTKSIEALQSADQRRLMDIVDRLRRSGLSGIVSLPQLVVCGDQSSGKSSVLEAITEIPFPRKENLCTRFATEIVLRRHVASSILITITPDKNRSDQECKQLKRFNETITDFSQLPGIIDDATQAMGLGRVGESKAFSRDVLSIEICGPDRPQLTLVDLPGLIHATNKAQTEADKSLILDLVKDYMRNPRTIILAVVSAKNDFANQIILDHCKTLDPKSERTLGIVTKPDYLREGSQNEADWIELAQNKNIYFKLGWHMLKNRADNEMEFTFAERNESEGLFFLKGRYNELPRNSVGIDSLRARLSQLLLGHLKKELPTLREEMITKLQMTSNEIERLGEKRATTNEQRMMLIRMSMQVNDILKSAIKGFYESSFFGSIDMESAIDSTKNIRRLRAVIQYLNLDFADNMRLRGHKFAVEPGPGDDEDSEDELAEDDPASFLPRPQALSRASAIDWVQNVLERSRGSELPGNFNPMLISHLFWEQSSPWETIASEHIANVARVCKEFVYAAIKHTAGLDFVEKLLPMSVDPALSKALQDCKEELRKVIADKGRHPMTYNHYFTTTIQKQRQRKYQEITLQANVAASKQSQVHGVPLPYLNAATMEDALDDSLEQNMDKFSAAEALDNQRAYYKDELKYFINAITKQVIERHLVNPLPEIILSPVVVAGFTEKEIEFVAAEPPELTQQRLFLENRKEMLENGMDTFREFMGGLKR</sequence>
<dbReference type="InterPro" id="IPR020850">
    <property type="entry name" value="GED_dom"/>
</dbReference>
<dbReference type="InterPro" id="IPR030381">
    <property type="entry name" value="G_DYNAMIN_dom"/>
</dbReference>
<dbReference type="InterPro" id="IPR022812">
    <property type="entry name" value="Dynamin"/>
</dbReference>
<dbReference type="OrthoDB" id="415706at2759"/>
<dbReference type="CDD" id="cd08771">
    <property type="entry name" value="DLP_1"/>
    <property type="match status" value="1"/>
</dbReference>
<dbReference type="PRINTS" id="PR00195">
    <property type="entry name" value="DYNAMIN"/>
</dbReference>
<evidence type="ECO:0000313" key="8">
    <source>
        <dbReference type="Proteomes" id="UP000700596"/>
    </source>
</evidence>
<keyword evidence="1" id="KW-0547">Nucleotide-binding</keyword>
<dbReference type="GO" id="GO:0048312">
    <property type="term" value="P:intracellular distribution of mitochondria"/>
    <property type="evidence" value="ECO:0007669"/>
    <property type="project" value="TreeGrafter"/>
</dbReference>
<dbReference type="InterPro" id="IPR001401">
    <property type="entry name" value="Dynamin_GTPase"/>
</dbReference>
<dbReference type="InterPro" id="IPR000375">
    <property type="entry name" value="Dynamin_stalk"/>
</dbReference>
<dbReference type="GO" id="GO:0000266">
    <property type="term" value="P:mitochondrial fission"/>
    <property type="evidence" value="ECO:0007669"/>
    <property type="project" value="TreeGrafter"/>
</dbReference>
<evidence type="ECO:0000256" key="1">
    <source>
        <dbReference type="ARBA" id="ARBA00022741"/>
    </source>
</evidence>
<feature type="region of interest" description="Disordered" evidence="4">
    <location>
        <begin position="443"/>
        <end position="465"/>
    </location>
</feature>
<dbReference type="PROSITE" id="PS51388">
    <property type="entry name" value="GED"/>
    <property type="match status" value="1"/>
</dbReference>
<evidence type="ECO:0000256" key="3">
    <source>
        <dbReference type="SAM" id="Coils"/>
    </source>
</evidence>
<dbReference type="InterPro" id="IPR027417">
    <property type="entry name" value="P-loop_NTPase"/>
</dbReference>
<keyword evidence="2" id="KW-0342">GTP-binding</keyword>
<dbReference type="GO" id="GO:0005874">
    <property type="term" value="C:microtubule"/>
    <property type="evidence" value="ECO:0007669"/>
    <property type="project" value="TreeGrafter"/>
</dbReference>
<evidence type="ECO:0000259" key="5">
    <source>
        <dbReference type="PROSITE" id="PS51388"/>
    </source>
</evidence>
<feature type="coiled-coil region" evidence="3">
    <location>
        <begin position="348"/>
        <end position="375"/>
    </location>
</feature>
<dbReference type="GO" id="GO:0006897">
    <property type="term" value="P:endocytosis"/>
    <property type="evidence" value="ECO:0007669"/>
    <property type="project" value="TreeGrafter"/>
</dbReference>
<evidence type="ECO:0000259" key="6">
    <source>
        <dbReference type="PROSITE" id="PS51718"/>
    </source>
</evidence>
<dbReference type="Pfam" id="PF01031">
    <property type="entry name" value="Dynamin_M"/>
    <property type="match status" value="1"/>
</dbReference>
<proteinExistence type="predicted"/>
<dbReference type="PANTHER" id="PTHR11566">
    <property type="entry name" value="DYNAMIN"/>
    <property type="match status" value="1"/>
</dbReference>
<dbReference type="Pfam" id="PF00350">
    <property type="entry name" value="Dynamin_N"/>
    <property type="match status" value="1"/>
</dbReference>